<reference evidence="2" key="1">
    <citation type="submission" date="2016-04" db="EMBL/GenBank/DDBJ databases">
        <authorList>
            <person name="Nguyen H.D."/>
            <person name="Samba Siva P."/>
            <person name="Cullis J."/>
            <person name="Levesque C.A."/>
            <person name="Hambleton S."/>
        </authorList>
    </citation>
    <scope>NUCLEOTIDE SEQUENCE</scope>
    <source>
        <strain evidence="2">DAOMC 236426</strain>
    </source>
</reference>
<evidence type="ECO:0000313" key="2">
    <source>
        <dbReference type="EMBL" id="KAE8248052.1"/>
    </source>
</evidence>
<feature type="coiled-coil region" evidence="1">
    <location>
        <begin position="126"/>
        <end position="153"/>
    </location>
</feature>
<evidence type="ECO:0000313" key="3">
    <source>
        <dbReference type="Proteomes" id="UP000077684"/>
    </source>
</evidence>
<dbReference type="EMBL" id="LWDE02000397">
    <property type="protein sequence ID" value="KAE8248052.1"/>
    <property type="molecule type" value="Genomic_DNA"/>
</dbReference>
<keyword evidence="1" id="KW-0175">Coiled coil</keyword>
<sequence length="389" mass="43078">MPPRRNFEADDYEVIVGAVPAGSGKKAKTGIGLQSGSDASDAFMTEAVLNSITHPSIKAFLDIKALTRANYFLLDRAVMDYELHTDEMLLEGTDCHTSAYAPFHIIVSLGLAIYSCQLLELQAETTRETKIKIANMEKSLAALREANQNVVTDPTNIRAITTAFFYNPHSPGYSVGDPDNPGPSRQVENAVMKWMAKDSTLIGSNGPHLMKRGNVDGEKVVRTHLKDKLDGLRSRTKTELWKSLGVEDESKQITLLEIASTLLGHARLEVTPAALKRLAFLQSQAKSKKVYKQTGVVDDDGNRVMEANRDFWAQVDANVAKLNQDLADPVSRHKAEAVLQNLYEQDQNEYGEFDFDMDEDAHFPDEFKISQFLKAFLAPASLRPSTEGT</sequence>
<protein>
    <submittedName>
        <fullName evidence="2">Uncharacterized protein</fullName>
    </submittedName>
</protein>
<accession>A0A8X7MUK6</accession>
<proteinExistence type="predicted"/>
<dbReference type="Proteomes" id="UP000077684">
    <property type="component" value="Unassembled WGS sequence"/>
</dbReference>
<evidence type="ECO:0000256" key="1">
    <source>
        <dbReference type="SAM" id="Coils"/>
    </source>
</evidence>
<name>A0A8X7MUK6_9BASI</name>
<gene>
    <name evidence="2" type="ORF">A4X06_0g3996</name>
</gene>
<reference evidence="2" key="2">
    <citation type="journal article" date="2019" name="IMA Fungus">
        <title>Genome sequencing and comparison of five Tilletia species to identify candidate genes for the detection of regulated species infecting wheat.</title>
        <authorList>
            <person name="Nguyen H.D.T."/>
            <person name="Sultana T."/>
            <person name="Kesanakurti P."/>
            <person name="Hambleton S."/>
        </authorList>
    </citation>
    <scope>NUCLEOTIDE SEQUENCE</scope>
    <source>
        <strain evidence="2">DAOMC 236426</strain>
    </source>
</reference>
<keyword evidence="3" id="KW-1185">Reference proteome</keyword>
<organism evidence="2 3">
    <name type="scientific">Tilletia controversa</name>
    <name type="common">dwarf bunt fungus</name>
    <dbReference type="NCBI Taxonomy" id="13291"/>
    <lineage>
        <taxon>Eukaryota</taxon>
        <taxon>Fungi</taxon>
        <taxon>Dikarya</taxon>
        <taxon>Basidiomycota</taxon>
        <taxon>Ustilaginomycotina</taxon>
        <taxon>Exobasidiomycetes</taxon>
        <taxon>Tilletiales</taxon>
        <taxon>Tilletiaceae</taxon>
        <taxon>Tilletia</taxon>
    </lineage>
</organism>
<dbReference type="AlphaFoldDB" id="A0A8X7MUK6"/>
<comment type="caution">
    <text evidence="2">The sequence shown here is derived from an EMBL/GenBank/DDBJ whole genome shotgun (WGS) entry which is preliminary data.</text>
</comment>